<gene>
    <name evidence="14" type="ORF">SLEP1_g21288</name>
</gene>
<evidence type="ECO:0000256" key="1">
    <source>
        <dbReference type="ARBA" id="ARBA00004141"/>
    </source>
</evidence>
<name>A0AAV5J5F5_9ROSI</name>
<dbReference type="GO" id="GO:0005886">
    <property type="term" value="C:plasma membrane"/>
    <property type="evidence" value="ECO:0007669"/>
    <property type="project" value="TreeGrafter"/>
</dbReference>
<feature type="transmembrane region" description="Helical" evidence="10">
    <location>
        <begin position="480"/>
        <end position="511"/>
    </location>
</feature>
<dbReference type="AlphaFoldDB" id="A0AAV5J5F5"/>
<dbReference type="Pfam" id="PF02714">
    <property type="entry name" value="RSN1_7TM"/>
    <property type="match status" value="1"/>
</dbReference>
<evidence type="ECO:0008006" key="16">
    <source>
        <dbReference type="Google" id="ProtNLM"/>
    </source>
</evidence>
<keyword evidence="15" id="KW-1185">Reference proteome</keyword>
<keyword evidence="7" id="KW-0406">Ion transport</keyword>
<evidence type="ECO:0000256" key="8">
    <source>
        <dbReference type="ARBA" id="ARBA00023136"/>
    </source>
</evidence>
<feature type="transmembrane region" description="Helical" evidence="10">
    <location>
        <begin position="334"/>
        <end position="354"/>
    </location>
</feature>
<feature type="transmembrane region" description="Helical" evidence="10">
    <location>
        <begin position="12"/>
        <end position="34"/>
    </location>
</feature>
<proteinExistence type="inferred from homology"/>
<evidence type="ECO:0000259" key="12">
    <source>
        <dbReference type="Pfam" id="PF13967"/>
    </source>
</evidence>
<feature type="domain" description="CSC1/OSCA1-like cytosolic" evidence="13">
    <location>
        <begin position="145"/>
        <end position="269"/>
    </location>
</feature>
<dbReference type="PANTHER" id="PTHR13018:SF100">
    <property type="entry name" value="CSC1-LIKE PROTEIN ERD4"/>
    <property type="match status" value="1"/>
</dbReference>
<dbReference type="InterPro" id="IPR003864">
    <property type="entry name" value="CSC1/OSCA1-like_7TM"/>
</dbReference>
<comment type="subcellular location">
    <subcellularLocation>
        <location evidence="1">Membrane</location>
        <topology evidence="1">Multi-pass membrane protein</topology>
    </subcellularLocation>
</comment>
<feature type="transmembrane region" description="Helical" evidence="10">
    <location>
        <begin position="83"/>
        <end position="102"/>
    </location>
</feature>
<evidence type="ECO:0000256" key="3">
    <source>
        <dbReference type="ARBA" id="ARBA00022448"/>
    </source>
</evidence>
<keyword evidence="3" id="KW-0813">Transport</keyword>
<dbReference type="EMBL" id="BPVZ01000031">
    <property type="protein sequence ID" value="GKV09848.1"/>
    <property type="molecule type" value="Genomic_DNA"/>
</dbReference>
<feature type="transmembrane region" description="Helical" evidence="10">
    <location>
        <begin position="558"/>
        <end position="577"/>
    </location>
</feature>
<keyword evidence="5" id="KW-0106">Calcium</keyword>
<evidence type="ECO:0000256" key="5">
    <source>
        <dbReference type="ARBA" id="ARBA00022837"/>
    </source>
</evidence>
<organism evidence="14 15">
    <name type="scientific">Rubroshorea leprosula</name>
    <dbReference type="NCBI Taxonomy" id="152421"/>
    <lineage>
        <taxon>Eukaryota</taxon>
        <taxon>Viridiplantae</taxon>
        <taxon>Streptophyta</taxon>
        <taxon>Embryophyta</taxon>
        <taxon>Tracheophyta</taxon>
        <taxon>Spermatophyta</taxon>
        <taxon>Magnoliopsida</taxon>
        <taxon>eudicotyledons</taxon>
        <taxon>Gunneridae</taxon>
        <taxon>Pentapetalae</taxon>
        <taxon>rosids</taxon>
        <taxon>malvids</taxon>
        <taxon>Malvales</taxon>
        <taxon>Dipterocarpaceae</taxon>
        <taxon>Rubroshorea</taxon>
    </lineage>
</organism>
<comment type="caution">
    <text evidence="14">The sequence shown here is derived from an EMBL/GenBank/DDBJ whole genome shotgun (WGS) entry which is preliminary data.</text>
</comment>
<evidence type="ECO:0000256" key="2">
    <source>
        <dbReference type="ARBA" id="ARBA00007779"/>
    </source>
</evidence>
<dbReference type="InterPro" id="IPR027815">
    <property type="entry name" value="CSC1/OSCA1-like_cyt"/>
</dbReference>
<dbReference type="PANTHER" id="PTHR13018">
    <property type="entry name" value="PROBABLE MEMBRANE PROTEIN DUF221-RELATED"/>
    <property type="match status" value="1"/>
</dbReference>
<keyword evidence="9" id="KW-0407">Ion channel</keyword>
<protein>
    <recommendedName>
        <fullName evidence="16">CSC1-like protein ERD4</fullName>
    </recommendedName>
</protein>
<feature type="transmembrane region" description="Helical" evidence="10">
    <location>
        <begin position="374"/>
        <end position="396"/>
    </location>
</feature>
<evidence type="ECO:0000256" key="7">
    <source>
        <dbReference type="ARBA" id="ARBA00023065"/>
    </source>
</evidence>
<evidence type="ECO:0000256" key="9">
    <source>
        <dbReference type="ARBA" id="ARBA00023303"/>
    </source>
</evidence>
<keyword evidence="4 10" id="KW-0812">Transmembrane</keyword>
<feature type="transmembrane region" description="Helical" evidence="10">
    <location>
        <begin position="282"/>
        <end position="305"/>
    </location>
</feature>
<dbReference type="Pfam" id="PF14703">
    <property type="entry name" value="PHM7_cyt"/>
    <property type="match status" value="1"/>
</dbReference>
<keyword evidence="8 10" id="KW-0472">Membrane</keyword>
<comment type="similarity">
    <text evidence="2">Belongs to the CSC1 (TC 1.A.17) family.</text>
</comment>
<dbReference type="InterPro" id="IPR032880">
    <property type="entry name" value="CSC1/OSCA1-like_N"/>
</dbReference>
<sequence>MLRFRDYRLDLLHLLPISVLGILSSGVILLPVLVPVAATDSAIIDSDNWANSTSNYSQALINGTFSRLDKLSMGNVKERSPRLWAFLIATYWVSFVTYYLLWKAYKHVTQMRAKALMSPKVKPEQFAVLVRDVPNPPEGQSKKQQVNKIWKELEGCKRKLAHAEAKYAKSKKKGNTEGIRPTNKTGVHGLKIGKKLDSIDYYTEKIRELTRNLKDEQKVTVQKRQQCSALVFFKSRVTAACAGQSLHAQMVDNWTVIDAPEPQQLIWKNLTVKFFHRQTRQYVVYVIVFLTISFYLIPISFISALTTLTNLKKFLPFLIPILKIRAIETLLESYLPQLTLYLFMAVLPKFLLFLSKIEGIPSESHAIRAASGKYFYFIVVNVFIGFSIGGTVFSTIKRIQYNPINSIVTILAESLPDRATFFLTYVALHCLGGFGLELSRIIPLTKFHLKKKFYCKTEAEIRESWMPGDLNYGKRFPHDMLVITIVLCYSVMAPIIIPFGVLYFGLAWLVLRNQALKVYAPSFESYGRGWPHMHSRMLAALLLFQVTMLGYFGAKEFYYAPLAVPLVILSLIFAFVCRKKFYPVFRHTALEVVCHEQAEITDMELEWIIKSYIPPCFRSEDFADDQQEVALSKV</sequence>
<dbReference type="GO" id="GO:0005227">
    <property type="term" value="F:calcium-activated cation channel activity"/>
    <property type="evidence" value="ECO:0007669"/>
    <property type="project" value="InterPro"/>
</dbReference>
<evidence type="ECO:0000256" key="6">
    <source>
        <dbReference type="ARBA" id="ARBA00022989"/>
    </source>
</evidence>
<evidence type="ECO:0000259" key="13">
    <source>
        <dbReference type="Pfam" id="PF14703"/>
    </source>
</evidence>
<keyword evidence="6 10" id="KW-1133">Transmembrane helix</keyword>
<feature type="domain" description="CSC1/OSCA1-like 7TM region" evidence="11">
    <location>
        <begin position="280"/>
        <end position="552"/>
    </location>
</feature>
<evidence type="ECO:0000259" key="11">
    <source>
        <dbReference type="Pfam" id="PF02714"/>
    </source>
</evidence>
<evidence type="ECO:0000313" key="15">
    <source>
        <dbReference type="Proteomes" id="UP001054252"/>
    </source>
</evidence>
<feature type="domain" description="CSC1/OSCA1-like N-terminal transmembrane" evidence="12">
    <location>
        <begin position="23"/>
        <end position="103"/>
    </location>
</feature>
<dbReference type="Pfam" id="PF13967">
    <property type="entry name" value="RSN1_TM"/>
    <property type="match status" value="1"/>
</dbReference>
<dbReference type="Proteomes" id="UP001054252">
    <property type="component" value="Unassembled WGS sequence"/>
</dbReference>
<dbReference type="InterPro" id="IPR045122">
    <property type="entry name" value="Csc1-like"/>
</dbReference>
<evidence type="ECO:0000313" key="14">
    <source>
        <dbReference type="EMBL" id="GKV09848.1"/>
    </source>
</evidence>
<accession>A0AAV5J5F5</accession>
<evidence type="ECO:0000256" key="10">
    <source>
        <dbReference type="SAM" id="Phobius"/>
    </source>
</evidence>
<evidence type="ECO:0000256" key="4">
    <source>
        <dbReference type="ARBA" id="ARBA00022692"/>
    </source>
</evidence>
<reference evidence="14 15" key="1">
    <citation type="journal article" date="2021" name="Commun. Biol.">
        <title>The genome of Shorea leprosula (Dipterocarpaceae) highlights the ecological relevance of drought in aseasonal tropical rainforests.</title>
        <authorList>
            <person name="Ng K.K.S."/>
            <person name="Kobayashi M.J."/>
            <person name="Fawcett J.A."/>
            <person name="Hatakeyama M."/>
            <person name="Paape T."/>
            <person name="Ng C.H."/>
            <person name="Ang C.C."/>
            <person name="Tnah L.H."/>
            <person name="Lee C.T."/>
            <person name="Nishiyama T."/>
            <person name="Sese J."/>
            <person name="O'Brien M.J."/>
            <person name="Copetti D."/>
            <person name="Mohd Noor M.I."/>
            <person name="Ong R.C."/>
            <person name="Putra M."/>
            <person name="Sireger I.Z."/>
            <person name="Indrioko S."/>
            <person name="Kosugi Y."/>
            <person name="Izuno A."/>
            <person name="Isagi Y."/>
            <person name="Lee S.L."/>
            <person name="Shimizu K.K."/>
        </authorList>
    </citation>
    <scope>NUCLEOTIDE SEQUENCE [LARGE SCALE GENOMIC DNA]</scope>
    <source>
        <strain evidence="14">214</strain>
    </source>
</reference>